<dbReference type="InterPro" id="IPR001242">
    <property type="entry name" value="Condensation_dom"/>
</dbReference>
<dbReference type="GO" id="GO:0005737">
    <property type="term" value="C:cytoplasm"/>
    <property type="evidence" value="ECO:0007669"/>
    <property type="project" value="TreeGrafter"/>
</dbReference>
<gene>
    <name evidence="2" type="ORF">HNR20_005300</name>
</gene>
<dbReference type="InterPro" id="IPR023213">
    <property type="entry name" value="CAT-like_dom_sf"/>
</dbReference>
<dbReference type="SUPFAM" id="SSF52777">
    <property type="entry name" value="CoA-dependent acyltransferases"/>
    <property type="match status" value="2"/>
</dbReference>
<dbReference type="AlphaFoldDB" id="A0A840VVN2"/>
<dbReference type="PANTHER" id="PTHR45527:SF1">
    <property type="entry name" value="FATTY ACID SYNTHASE"/>
    <property type="match status" value="1"/>
</dbReference>
<evidence type="ECO:0000259" key="1">
    <source>
        <dbReference type="Pfam" id="PF00668"/>
    </source>
</evidence>
<keyword evidence="3" id="KW-1185">Reference proteome</keyword>
<organism evidence="2 3">
    <name type="scientific">Micromonospora parathelypteridis</name>
    <dbReference type="NCBI Taxonomy" id="1839617"/>
    <lineage>
        <taxon>Bacteria</taxon>
        <taxon>Bacillati</taxon>
        <taxon>Actinomycetota</taxon>
        <taxon>Actinomycetes</taxon>
        <taxon>Micromonosporales</taxon>
        <taxon>Micromonosporaceae</taxon>
        <taxon>Micromonospora</taxon>
    </lineage>
</organism>
<accession>A0A840VVN2</accession>
<reference evidence="2 3" key="1">
    <citation type="submission" date="2020-08" db="EMBL/GenBank/DDBJ databases">
        <title>Sequencing the genomes of 1000 actinobacteria strains.</title>
        <authorList>
            <person name="Klenk H.-P."/>
        </authorList>
    </citation>
    <scope>NUCLEOTIDE SEQUENCE [LARGE SCALE GENOMIC DNA]</scope>
    <source>
        <strain evidence="2 3">DSM 103125</strain>
    </source>
</reference>
<protein>
    <recommendedName>
        <fullName evidence="1">Condensation domain-containing protein</fullName>
    </recommendedName>
</protein>
<dbReference type="GO" id="GO:0031177">
    <property type="term" value="F:phosphopantetheine binding"/>
    <property type="evidence" value="ECO:0007669"/>
    <property type="project" value="TreeGrafter"/>
</dbReference>
<dbReference type="Gene3D" id="3.30.559.30">
    <property type="entry name" value="Nonribosomal peptide synthetase, condensation domain"/>
    <property type="match status" value="1"/>
</dbReference>
<feature type="domain" description="Condensation" evidence="1">
    <location>
        <begin position="33"/>
        <end position="462"/>
    </location>
</feature>
<name>A0A840VVN2_9ACTN</name>
<comment type="caution">
    <text evidence="2">The sequence shown here is derived from an EMBL/GenBank/DDBJ whole genome shotgun (WGS) entry which is preliminary data.</text>
</comment>
<dbReference type="Gene3D" id="3.30.559.10">
    <property type="entry name" value="Chloramphenicol acetyltransferase-like domain"/>
    <property type="match status" value="1"/>
</dbReference>
<dbReference type="PANTHER" id="PTHR45527">
    <property type="entry name" value="NONRIBOSOMAL PEPTIDE SYNTHETASE"/>
    <property type="match status" value="1"/>
</dbReference>
<evidence type="ECO:0000313" key="2">
    <source>
        <dbReference type="EMBL" id="MBB5480795.1"/>
    </source>
</evidence>
<dbReference type="Proteomes" id="UP000586947">
    <property type="component" value="Unassembled WGS sequence"/>
</dbReference>
<dbReference type="GO" id="GO:0044550">
    <property type="term" value="P:secondary metabolite biosynthetic process"/>
    <property type="evidence" value="ECO:0007669"/>
    <property type="project" value="TreeGrafter"/>
</dbReference>
<dbReference type="EMBL" id="JACHDP010000001">
    <property type="protein sequence ID" value="MBB5480795.1"/>
    <property type="molecule type" value="Genomic_DNA"/>
</dbReference>
<dbReference type="GO" id="GO:0008610">
    <property type="term" value="P:lipid biosynthetic process"/>
    <property type="evidence" value="ECO:0007669"/>
    <property type="project" value="UniProtKB-ARBA"/>
</dbReference>
<dbReference type="CDD" id="cd19531">
    <property type="entry name" value="LCL_NRPS-like"/>
    <property type="match status" value="1"/>
</dbReference>
<proteinExistence type="predicted"/>
<dbReference type="RefSeq" id="WP_184185275.1">
    <property type="nucleotide sequence ID" value="NZ_BMNF01000004.1"/>
</dbReference>
<dbReference type="Pfam" id="PF00668">
    <property type="entry name" value="Condensation"/>
    <property type="match status" value="1"/>
</dbReference>
<evidence type="ECO:0000313" key="3">
    <source>
        <dbReference type="Proteomes" id="UP000586947"/>
    </source>
</evidence>
<dbReference type="GO" id="GO:0003824">
    <property type="term" value="F:catalytic activity"/>
    <property type="evidence" value="ECO:0007669"/>
    <property type="project" value="InterPro"/>
</dbReference>
<sequence length="469" mass="51494">MAEHGTAAPRPATQRLLDRRARMATRSVAPVVGDAPLSFGQERLWIMSQIQGGTGGGGLVNVFRLRGRLDRTLLDRALTELHRRHDILRTVIGRQGGTAVQRVIPPAPVTVPVVDVSGETDPMAAAHRATLDLDARPYRLDLEPGIRWLLCHLGPDDHVLALVAHHIIIDGWSEHILRADLSALLADAGGTGPAAPPAPRHRYAEYAAWQRTRLAGAELDGDRAFWRRELTGAPPAIALPFDREPDAESDFRGGVLRDEVPADVAGALADLAAACGVTRFMGFLAAFAVTIGRAGGQSDFVIGAPAAGRTRPEWEELVGFFITAVPIRVDLSDRPTFRQLLARVRERCLAAMAHQELPLEHIVADLRPRRVRGRQPMVQVMFQVYEMEPTPLRVPGVEVTEDQLFRGTSSLDLSVSLVRSSNGFGGYWEYRGAVFDVATVARMRADFYECVRRMCDHPDEPVPAWEARS</sequence>
<dbReference type="GO" id="GO:0043041">
    <property type="term" value="P:amino acid activation for nonribosomal peptide biosynthetic process"/>
    <property type="evidence" value="ECO:0007669"/>
    <property type="project" value="TreeGrafter"/>
</dbReference>